<dbReference type="RefSeq" id="WP_189048044.1">
    <property type="nucleotide sequence ID" value="NZ_BMJQ01000009.1"/>
</dbReference>
<reference evidence="2" key="2">
    <citation type="submission" date="2020-09" db="EMBL/GenBank/DDBJ databases">
        <authorList>
            <person name="Sun Q."/>
            <person name="Zhou Y."/>
        </authorList>
    </citation>
    <scope>NUCLEOTIDE SEQUENCE</scope>
    <source>
        <strain evidence="2">CGMCC 1.15725</strain>
    </source>
</reference>
<dbReference type="AlphaFoldDB" id="A0A8J3E4C2"/>
<evidence type="ECO:0000313" key="3">
    <source>
        <dbReference type="Proteomes" id="UP000646365"/>
    </source>
</evidence>
<sequence>MLDHSRPVCDRHLDTTTAMSCQREPVCFAFLCANAAAAPQPIDRLNFDIASADFHRGRASVWATLEMRGEARADGGSGETLTLLGFDEGFLRPFTRAVLEAASTRVPHRMSIRPDPDYPDAPRVVDYIRGTGGTPITELVVIPYDQVLAVVVPVDSAEIEETLFQLPRTDSFLRAFARMAHLADAALRDTIGEMSRNGRAADAAEAAPVRRAQPRKATSARPKAP</sequence>
<gene>
    <name evidence="2" type="ORF">GCM10011611_34910</name>
</gene>
<proteinExistence type="predicted"/>
<evidence type="ECO:0000256" key="1">
    <source>
        <dbReference type="SAM" id="MobiDB-lite"/>
    </source>
</evidence>
<reference evidence="2" key="1">
    <citation type="journal article" date="2014" name="Int. J. Syst. Evol. Microbiol.">
        <title>Complete genome sequence of Corynebacterium casei LMG S-19264T (=DSM 44701T), isolated from a smear-ripened cheese.</title>
        <authorList>
            <consortium name="US DOE Joint Genome Institute (JGI-PGF)"/>
            <person name="Walter F."/>
            <person name="Albersmeier A."/>
            <person name="Kalinowski J."/>
            <person name="Ruckert C."/>
        </authorList>
    </citation>
    <scope>NUCLEOTIDE SEQUENCE</scope>
    <source>
        <strain evidence="2">CGMCC 1.15725</strain>
    </source>
</reference>
<evidence type="ECO:0000313" key="2">
    <source>
        <dbReference type="EMBL" id="GGF25881.1"/>
    </source>
</evidence>
<protein>
    <submittedName>
        <fullName evidence="2">Uncharacterized protein</fullName>
    </submittedName>
</protein>
<feature type="region of interest" description="Disordered" evidence="1">
    <location>
        <begin position="197"/>
        <end position="225"/>
    </location>
</feature>
<organism evidence="2 3">
    <name type="scientific">Aliidongia dinghuensis</name>
    <dbReference type="NCBI Taxonomy" id="1867774"/>
    <lineage>
        <taxon>Bacteria</taxon>
        <taxon>Pseudomonadati</taxon>
        <taxon>Pseudomonadota</taxon>
        <taxon>Alphaproteobacteria</taxon>
        <taxon>Rhodospirillales</taxon>
        <taxon>Dongiaceae</taxon>
        <taxon>Aliidongia</taxon>
    </lineage>
</organism>
<comment type="caution">
    <text evidence="2">The sequence shown here is derived from an EMBL/GenBank/DDBJ whole genome shotgun (WGS) entry which is preliminary data.</text>
</comment>
<feature type="compositionally biased region" description="Low complexity" evidence="1">
    <location>
        <begin position="197"/>
        <end position="211"/>
    </location>
</feature>
<accession>A0A8J3E4C2</accession>
<dbReference type="EMBL" id="BMJQ01000009">
    <property type="protein sequence ID" value="GGF25881.1"/>
    <property type="molecule type" value="Genomic_DNA"/>
</dbReference>
<keyword evidence="3" id="KW-1185">Reference proteome</keyword>
<dbReference type="Proteomes" id="UP000646365">
    <property type="component" value="Unassembled WGS sequence"/>
</dbReference>
<name>A0A8J3E4C2_9PROT</name>